<feature type="compositionally biased region" description="Polar residues" evidence="2">
    <location>
        <begin position="63"/>
        <end position="73"/>
    </location>
</feature>
<sequence>MQVHNGYKKKEDEFIEDYFKIFTTTPVGLDAAAMEKNSKKNDSDNRSTNTSTRECNDVAHCSKNPSPHSSTQCAPARSTIKTVTRKKLGQIEGTISGGIVKVKEDIKGVETHVTQLVINHRELTEIVVERNVLLKELADQFNTKALHSLEEPKSDKQGPWKRNLWDGQVALTDKLNRLQTSLNKLEGDFKDLKEGQAGIKLELTRANRKHSYMEVMLERILLGMDGMYGAMLEENYRAVNVQPAPDQAILAPPPIIPLPVLPIQKKRQHKRKKNSS</sequence>
<comment type="caution">
    <text evidence="3">The sequence shown here is derived from an EMBL/GenBank/DDBJ whole genome shotgun (WGS) entry which is preliminary data.</text>
</comment>
<proteinExistence type="predicted"/>
<protein>
    <submittedName>
        <fullName evidence="3">Uncharacterized protein</fullName>
    </submittedName>
</protein>
<evidence type="ECO:0000313" key="4">
    <source>
        <dbReference type="Proteomes" id="UP001642540"/>
    </source>
</evidence>
<feature type="region of interest" description="Disordered" evidence="2">
    <location>
        <begin position="34"/>
        <end position="77"/>
    </location>
</feature>
<evidence type="ECO:0000256" key="2">
    <source>
        <dbReference type="SAM" id="MobiDB-lite"/>
    </source>
</evidence>
<keyword evidence="1" id="KW-0175">Coiled coil</keyword>
<organism evidence="3 4">
    <name type="scientific">Orchesella dallaii</name>
    <dbReference type="NCBI Taxonomy" id="48710"/>
    <lineage>
        <taxon>Eukaryota</taxon>
        <taxon>Metazoa</taxon>
        <taxon>Ecdysozoa</taxon>
        <taxon>Arthropoda</taxon>
        <taxon>Hexapoda</taxon>
        <taxon>Collembola</taxon>
        <taxon>Entomobryomorpha</taxon>
        <taxon>Entomobryoidea</taxon>
        <taxon>Orchesellidae</taxon>
        <taxon>Orchesellinae</taxon>
        <taxon>Orchesella</taxon>
    </lineage>
</organism>
<feature type="compositionally biased region" description="Basic and acidic residues" evidence="2">
    <location>
        <begin position="36"/>
        <end position="45"/>
    </location>
</feature>
<name>A0ABP1PZZ9_9HEXA</name>
<dbReference type="Proteomes" id="UP001642540">
    <property type="component" value="Unassembled WGS sequence"/>
</dbReference>
<accession>A0ABP1PZZ9</accession>
<reference evidence="3 4" key="1">
    <citation type="submission" date="2024-08" db="EMBL/GenBank/DDBJ databases">
        <authorList>
            <person name="Cucini C."/>
            <person name="Frati F."/>
        </authorList>
    </citation>
    <scope>NUCLEOTIDE SEQUENCE [LARGE SCALE GENOMIC DNA]</scope>
</reference>
<keyword evidence="4" id="KW-1185">Reference proteome</keyword>
<feature type="coiled-coil region" evidence="1">
    <location>
        <begin position="168"/>
        <end position="195"/>
    </location>
</feature>
<evidence type="ECO:0000256" key="1">
    <source>
        <dbReference type="SAM" id="Coils"/>
    </source>
</evidence>
<dbReference type="EMBL" id="CAXLJM020000018">
    <property type="protein sequence ID" value="CAL8084307.1"/>
    <property type="molecule type" value="Genomic_DNA"/>
</dbReference>
<gene>
    <name evidence="3" type="ORF">ODALV1_LOCUS5754</name>
</gene>
<evidence type="ECO:0000313" key="3">
    <source>
        <dbReference type="EMBL" id="CAL8084307.1"/>
    </source>
</evidence>